<protein>
    <submittedName>
        <fullName evidence="6">Dehydrogenase, FMN-dependent</fullName>
    </submittedName>
</protein>
<evidence type="ECO:0000259" key="5">
    <source>
        <dbReference type="PROSITE" id="PS51349"/>
    </source>
</evidence>
<name>A0A133ND89_9FUSO</name>
<dbReference type="InterPro" id="IPR000262">
    <property type="entry name" value="FMN-dep_DH"/>
</dbReference>
<dbReference type="PROSITE" id="PS51349">
    <property type="entry name" value="FMN_HYDROXY_ACID_DH_2"/>
    <property type="match status" value="1"/>
</dbReference>
<evidence type="ECO:0000256" key="3">
    <source>
        <dbReference type="ARBA" id="ARBA00022643"/>
    </source>
</evidence>
<evidence type="ECO:0000256" key="1">
    <source>
        <dbReference type="ARBA" id="ARBA00001917"/>
    </source>
</evidence>
<dbReference type="InterPro" id="IPR013785">
    <property type="entry name" value="Aldolase_TIM"/>
</dbReference>
<feature type="domain" description="FMN hydroxy acid dehydrogenase" evidence="5">
    <location>
        <begin position="1"/>
        <end position="320"/>
    </location>
</feature>
<comment type="cofactor">
    <cofactor evidence="1">
        <name>FMN</name>
        <dbReference type="ChEBI" id="CHEBI:58210"/>
    </cofactor>
</comment>
<keyword evidence="3" id="KW-0288">FMN</keyword>
<dbReference type="PANTHER" id="PTHR10578:SF107">
    <property type="entry name" value="2-HYDROXYACID OXIDASE 1"/>
    <property type="match status" value="1"/>
</dbReference>
<sequence>MLGGNMNQEIKSPWPGPKGLIPVTSGRAEDANVYNRRYLDTIHIEMRVLDSIEPSLSTEIFGEIFDSPIMMPAFSHLNKVGVDRKKPMLHYAFAAKELNMLNWVGMEPNDEFEEILEAGARTVRIIKPFMDHSIILEQIAFAEKHNAIAVGIDIDHVPGSNGKYDVVDGIPLGPVTTEDLKSYVNSTSLPFVAKGVLSVQDALKAKEAGVKAIVISHHHGRIPFGIAPLQVLPRIKEALKGSGIFIFVDGSMESGYDVYKALALGADAVSVGRAILTPLLKEGKEGVIKKVKKMREELSELMMYTGIEDTKSFDPSVLYY</sequence>
<dbReference type="Pfam" id="PF01070">
    <property type="entry name" value="FMN_dh"/>
    <property type="match status" value="2"/>
</dbReference>
<evidence type="ECO:0000313" key="7">
    <source>
        <dbReference type="Proteomes" id="UP000070617"/>
    </source>
</evidence>
<keyword evidence="2" id="KW-0285">Flavoprotein</keyword>
<dbReference type="PATRIC" id="fig|134605.3.peg.1061"/>
<dbReference type="Proteomes" id="UP000070617">
    <property type="component" value="Unassembled WGS sequence"/>
</dbReference>
<dbReference type="InterPro" id="IPR037396">
    <property type="entry name" value="FMN_HAD"/>
</dbReference>
<keyword evidence="7" id="KW-1185">Reference proteome</keyword>
<evidence type="ECO:0000256" key="2">
    <source>
        <dbReference type="ARBA" id="ARBA00022630"/>
    </source>
</evidence>
<dbReference type="EMBL" id="LRPX01000049">
    <property type="protein sequence ID" value="KXA14262.1"/>
    <property type="molecule type" value="Genomic_DNA"/>
</dbReference>
<organism evidence="6 7">
    <name type="scientific">Fusobacterium equinum</name>
    <dbReference type="NCBI Taxonomy" id="134605"/>
    <lineage>
        <taxon>Bacteria</taxon>
        <taxon>Fusobacteriati</taxon>
        <taxon>Fusobacteriota</taxon>
        <taxon>Fusobacteriia</taxon>
        <taxon>Fusobacteriales</taxon>
        <taxon>Fusobacteriaceae</taxon>
        <taxon>Fusobacterium</taxon>
    </lineage>
</organism>
<comment type="caution">
    <text evidence="6">The sequence shown here is derived from an EMBL/GenBank/DDBJ whole genome shotgun (WGS) entry which is preliminary data.</text>
</comment>
<gene>
    <name evidence="6" type="ORF">HMPREF3206_01068</name>
</gene>
<dbReference type="Gene3D" id="3.20.20.70">
    <property type="entry name" value="Aldolase class I"/>
    <property type="match status" value="1"/>
</dbReference>
<dbReference type="GO" id="GO:0016491">
    <property type="term" value="F:oxidoreductase activity"/>
    <property type="evidence" value="ECO:0007669"/>
    <property type="project" value="UniProtKB-KW"/>
</dbReference>
<dbReference type="PANTHER" id="PTHR10578">
    <property type="entry name" value="S -2-HYDROXY-ACID OXIDASE-RELATED"/>
    <property type="match status" value="1"/>
</dbReference>
<keyword evidence="4" id="KW-0560">Oxidoreductase</keyword>
<reference evidence="7" key="1">
    <citation type="submission" date="2016-01" db="EMBL/GenBank/DDBJ databases">
        <authorList>
            <person name="Mitreva M."/>
            <person name="Pepin K.H."/>
            <person name="Mihindukulasuriya K.A."/>
            <person name="Fulton R."/>
            <person name="Fronick C."/>
            <person name="O'Laughlin M."/>
            <person name="Miner T."/>
            <person name="Herter B."/>
            <person name="Rosa B.A."/>
            <person name="Cordes M."/>
            <person name="Tomlinson C."/>
            <person name="Wollam A."/>
            <person name="Palsikar V.B."/>
            <person name="Mardis E.R."/>
            <person name="Wilson R.K."/>
        </authorList>
    </citation>
    <scope>NUCLEOTIDE SEQUENCE [LARGE SCALE GENOMIC DNA]</scope>
    <source>
        <strain evidence="7">CMW8396</strain>
    </source>
</reference>
<dbReference type="AlphaFoldDB" id="A0A133ND89"/>
<accession>A0A133ND89</accession>
<evidence type="ECO:0000313" key="6">
    <source>
        <dbReference type="EMBL" id="KXA14262.1"/>
    </source>
</evidence>
<proteinExistence type="predicted"/>
<dbReference type="STRING" id="134605.HMPREF3206_01068"/>
<evidence type="ECO:0000256" key="4">
    <source>
        <dbReference type="ARBA" id="ARBA00023002"/>
    </source>
</evidence>
<dbReference type="SUPFAM" id="SSF51395">
    <property type="entry name" value="FMN-linked oxidoreductases"/>
    <property type="match status" value="1"/>
</dbReference>